<sequence>MQQQFERLEVIFGDIRDRMDRQYQRIDQMQREQPRQHVQVLNAMRLIRQSPNPHDEEDEDYAEDDEIAFVGSVRRARGVRNERRRHGRRDQTIRDGVDRNIESIKMTIPPFQGRNDPDAFIEWERKVELVFDCHNYSEEKKVKLASMEFTDYAIVWYDKLGKERRRNHERPIETWEEIKTVMRRRFVPSYYYRDLHLKLQSLRQGTRSMEDYHKEMEIALIRANIEEDEEATMAKFLCGLNREIANVMELQHYMEIEEMVSMAMKVERQLKRGRLARQEGGSNSGSSSNWKSKWGAGSRLVEKPKLNAERSMSKCQGDNKERDSGEIETEDEESDSMPTQDDSSSDYEYAAEGNALVIMRALNAQIKEEERDDVQMENIFHTRCQVKDRVYEDQLRIKRSICEKSEEFGDVFPTELPNRLPPIRGIEHQIDFVPGAAIPNRPTYRSNPEETKELQKQVDELLAKGHVRESMSPCAVP</sequence>
<dbReference type="EMBL" id="PGOL01004634">
    <property type="protein sequence ID" value="PKI36924.1"/>
    <property type="molecule type" value="Genomic_DNA"/>
</dbReference>
<feature type="compositionally biased region" description="Acidic residues" evidence="1">
    <location>
        <begin position="326"/>
        <end position="335"/>
    </location>
</feature>
<dbReference type="STRING" id="22663.A0A2I0HYX8"/>
<feature type="region of interest" description="Disordered" evidence="1">
    <location>
        <begin position="274"/>
        <end position="346"/>
    </location>
</feature>
<name>A0A2I0HYX8_PUNGR</name>
<comment type="caution">
    <text evidence="3">The sequence shown here is derived from an EMBL/GenBank/DDBJ whole genome shotgun (WGS) entry which is preliminary data.</text>
</comment>
<dbReference type="PANTHER" id="PTHR35046:SF9">
    <property type="entry name" value="RNA-DIRECTED DNA POLYMERASE"/>
    <property type="match status" value="1"/>
</dbReference>
<dbReference type="AlphaFoldDB" id="A0A2I0HYX8"/>
<evidence type="ECO:0000259" key="2">
    <source>
        <dbReference type="Pfam" id="PF03732"/>
    </source>
</evidence>
<gene>
    <name evidence="3" type="ORF">CRG98_042681</name>
</gene>
<dbReference type="InterPro" id="IPR005162">
    <property type="entry name" value="Retrotrans_gag_dom"/>
</dbReference>
<reference evidence="3 4" key="1">
    <citation type="submission" date="2017-11" db="EMBL/GenBank/DDBJ databases">
        <title>De-novo sequencing of pomegranate (Punica granatum L.) genome.</title>
        <authorList>
            <person name="Akparov Z."/>
            <person name="Amiraslanov A."/>
            <person name="Hajiyeva S."/>
            <person name="Abbasov M."/>
            <person name="Kaur K."/>
            <person name="Hamwieh A."/>
            <person name="Solovyev V."/>
            <person name="Salamov A."/>
            <person name="Braich B."/>
            <person name="Kosarev P."/>
            <person name="Mahmoud A."/>
            <person name="Hajiyev E."/>
            <person name="Babayeva S."/>
            <person name="Izzatullayeva V."/>
            <person name="Mammadov A."/>
            <person name="Mammadov A."/>
            <person name="Sharifova S."/>
            <person name="Ojaghi J."/>
            <person name="Eynullazada K."/>
            <person name="Bayramov B."/>
            <person name="Abdulazimova A."/>
            <person name="Shahmuradov I."/>
        </authorList>
    </citation>
    <scope>NUCLEOTIDE SEQUENCE [LARGE SCALE GENOMIC DNA]</scope>
    <source>
        <strain evidence="4">cv. AG2017</strain>
        <tissue evidence="3">Leaf</tissue>
    </source>
</reference>
<dbReference type="SUPFAM" id="SSF56672">
    <property type="entry name" value="DNA/RNA polymerases"/>
    <property type="match status" value="1"/>
</dbReference>
<feature type="compositionally biased region" description="Low complexity" evidence="1">
    <location>
        <begin position="280"/>
        <end position="298"/>
    </location>
</feature>
<proteinExistence type="predicted"/>
<feature type="non-terminal residue" evidence="3">
    <location>
        <position position="477"/>
    </location>
</feature>
<feature type="domain" description="Retrotransposon gag" evidence="2">
    <location>
        <begin position="143"/>
        <end position="242"/>
    </location>
</feature>
<dbReference type="PANTHER" id="PTHR35046">
    <property type="entry name" value="ZINC KNUCKLE (CCHC-TYPE) FAMILY PROTEIN"/>
    <property type="match status" value="1"/>
</dbReference>
<organism evidence="3 4">
    <name type="scientific">Punica granatum</name>
    <name type="common">Pomegranate</name>
    <dbReference type="NCBI Taxonomy" id="22663"/>
    <lineage>
        <taxon>Eukaryota</taxon>
        <taxon>Viridiplantae</taxon>
        <taxon>Streptophyta</taxon>
        <taxon>Embryophyta</taxon>
        <taxon>Tracheophyta</taxon>
        <taxon>Spermatophyta</taxon>
        <taxon>Magnoliopsida</taxon>
        <taxon>eudicotyledons</taxon>
        <taxon>Gunneridae</taxon>
        <taxon>Pentapetalae</taxon>
        <taxon>rosids</taxon>
        <taxon>malvids</taxon>
        <taxon>Myrtales</taxon>
        <taxon>Lythraceae</taxon>
        <taxon>Punica</taxon>
    </lineage>
</organism>
<dbReference type="Pfam" id="PF03732">
    <property type="entry name" value="Retrotrans_gag"/>
    <property type="match status" value="1"/>
</dbReference>
<accession>A0A2I0HYX8</accession>
<dbReference type="Gene3D" id="3.10.10.10">
    <property type="entry name" value="HIV Type 1 Reverse Transcriptase, subunit A, domain 1"/>
    <property type="match status" value="1"/>
</dbReference>
<evidence type="ECO:0000313" key="4">
    <source>
        <dbReference type="Proteomes" id="UP000233551"/>
    </source>
</evidence>
<dbReference type="InterPro" id="IPR043502">
    <property type="entry name" value="DNA/RNA_pol_sf"/>
</dbReference>
<protein>
    <recommendedName>
        <fullName evidence="2">Retrotransposon gag domain-containing protein</fullName>
    </recommendedName>
</protein>
<evidence type="ECO:0000313" key="3">
    <source>
        <dbReference type="EMBL" id="PKI36924.1"/>
    </source>
</evidence>
<feature type="compositionally biased region" description="Basic and acidic residues" evidence="1">
    <location>
        <begin position="300"/>
        <end position="325"/>
    </location>
</feature>
<dbReference type="Proteomes" id="UP000233551">
    <property type="component" value="Unassembled WGS sequence"/>
</dbReference>
<evidence type="ECO:0000256" key="1">
    <source>
        <dbReference type="SAM" id="MobiDB-lite"/>
    </source>
</evidence>
<keyword evidence="4" id="KW-1185">Reference proteome</keyword>